<keyword evidence="2" id="KW-1185">Reference proteome</keyword>
<dbReference type="OrthoDB" id="2548432at2759"/>
<sequence length="375" mass="41337">MAFLKLIQQGLQVSSLLNPAHPLPASWTMAIGVLGIVQSILADSILLTRLFIIYPWKIISARRRLLIFALPIAPKFVRTANLIAYIKTMADICVNPEALARLLYVGYLKAESFMQLADNMSAAFLLSTGKVLETWVPIQHCIDTSTAVQSYRTYGKHGSTGPVSLPTNNGALCIICSNILSRRNALTARLLLGTGNVGEAWTPLQLHINPWTTVRSIWSDGVARRDVESVNTKIYDFDALDEEEEHLLLDRAKRTMQVSKSSSTLSEGGDSEMLGVYCDHGQAHGWDGSLGYQLWTRRPRLRTTVEQMDMMKDEVILSTLPSPPSPSDFLMASPMLEDEEFPVQSSTAPALPVAVVDALALLLQSPSFSSHTLRL</sequence>
<dbReference type="Proteomes" id="UP000305948">
    <property type="component" value="Unassembled WGS sequence"/>
</dbReference>
<reference evidence="1 2" key="1">
    <citation type="journal article" date="2019" name="Nat. Ecol. Evol.">
        <title>Megaphylogeny resolves global patterns of mushroom evolution.</title>
        <authorList>
            <person name="Varga T."/>
            <person name="Krizsan K."/>
            <person name="Foldi C."/>
            <person name="Dima B."/>
            <person name="Sanchez-Garcia M."/>
            <person name="Sanchez-Ramirez S."/>
            <person name="Szollosi G.J."/>
            <person name="Szarkandi J.G."/>
            <person name="Papp V."/>
            <person name="Albert L."/>
            <person name="Andreopoulos W."/>
            <person name="Angelini C."/>
            <person name="Antonin V."/>
            <person name="Barry K.W."/>
            <person name="Bougher N.L."/>
            <person name="Buchanan P."/>
            <person name="Buyck B."/>
            <person name="Bense V."/>
            <person name="Catcheside P."/>
            <person name="Chovatia M."/>
            <person name="Cooper J."/>
            <person name="Damon W."/>
            <person name="Desjardin D."/>
            <person name="Finy P."/>
            <person name="Geml J."/>
            <person name="Haridas S."/>
            <person name="Hughes K."/>
            <person name="Justo A."/>
            <person name="Karasinski D."/>
            <person name="Kautmanova I."/>
            <person name="Kiss B."/>
            <person name="Kocsube S."/>
            <person name="Kotiranta H."/>
            <person name="LaButti K.M."/>
            <person name="Lechner B.E."/>
            <person name="Liimatainen K."/>
            <person name="Lipzen A."/>
            <person name="Lukacs Z."/>
            <person name="Mihaltcheva S."/>
            <person name="Morgado L.N."/>
            <person name="Niskanen T."/>
            <person name="Noordeloos M.E."/>
            <person name="Ohm R.A."/>
            <person name="Ortiz-Santana B."/>
            <person name="Ovrebo C."/>
            <person name="Racz N."/>
            <person name="Riley R."/>
            <person name="Savchenko A."/>
            <person name="Shiryaev A."/>
            <person name="Soop K."/>
            <person name="Spirin V."/>
            <person name="Szebenyi C."/>
            <person name="Tomsovsky M."/>
            <person name="Tulloss R.E."/>
            <person name="Uehling J."/>
            <person name="Grigoriev I.V."/>
            <person name="Vagvolgyi C."/>
            <person name="Papp T."/>
            <person name="Martin F.M."/>
            <person name="Miettinen O."/>
            <person name="Hibbett D.S."/>
            <person name="Nagy L.G."/>
        </authorList>
    </citation>
    <scope>NUCLEOTIDE SEQUENCE [LARGE SCALE GENOMIC DNA]</scope>
    <source>
        <strain evidence="1 2">OMC1185</strain>
    </source>
</reference>
<protein>
    <submittedName>
        <fullName evidence="1">Uncharacterized protein</fullName>
    </submittedName>
</protein>
<organism evidence="1 2">
    <name type="scientific">Heliocybe sulcata</name>
    <dbReference type="NCBI Taxonomy" id="5364"/>
    <lineage>
        <taxon>Eukaryota</taxon>
        <taxon>Fungi</taxon>
        <taxon>Dikarya</taxon>
        <taxon>Basidiomycota</taxon>
        <taxon>Agaricomycotina</taxon>
        <taxon>Agaricomycetes</taxon>
        <taxon>Gloeophyllales</taxon>
        <taxon>Gloeophyllaceae</taxon>
        <taxon>Heliocybe</taxon>
    </lineage>
</organism>
<name>A0A5C3MLP6_9AGAM</name>
<gene>
    <name evidence="1" type="ORF">OE88DRAFT_1739603</name>
</gene>
<proteinExistence type="predicted"/>
<evidence type="ECO:0000313" key="1">
    <source>
        <dbReference type="EMBL" id="TFK46322.1"/>
    </source>
</evidence>
<dbReference type="AlphaFoldDB" id="A0A5C3MLP6"/>
<accession>A0A5C3MLP6</accession>
<dbReference type="EMBL" id="ML213531">
    <property type="protein sequence ID" value="TFK46322.1"/>
    <property type="molecule type" value="Genomic_DNA"/>
</dbReference>
<evidence type="ECO:0000313" key="2">
    <source>
        <dbReference type="Proteomes" id="UP000305948"/>
    </source>
</evidence>